<evidence type="ECO:0000313" key="1">
    <source>
        <dbReference type="EMBL" id="MCI4384590.1"/>
    </source>
</evidence>
<reference evidence="1 2" key="1">
    <citation type="journal article" date="2022" name="bioRxiv">
        <title>An ancient truncated duplication of the anti-Mullerian hormone receptor type 2 gene is a potential conserved master sex determinant in the Pangasiidae catfish family.</title>
        <authorList>
            <person name="Wen M."/>
            <person name="Pan Q."/>
            <person name="Jouanno E."/>
            <person name="Montfort J."/>
            <person name="Zahm M."/>
            <person name="Cabau C."/>
            <person name="Klopp C."/>
            <person name="Iampietro C."/>
            <person name="Roques C."/>
            <person name="Bouchez O."/>
            <person name="Castinel A."/>
            <person name="Donnadieu C."/>
            <person name="Parrinello H."/>
            <person name="Poncet C."/>
            <person name="Belmonte E."/>
            <person name="Gautier V."/>
            <person name="Avarre J.-C."/>
            <person name="Dugue R."/>
            <person name="Gustiano R."/>
            <person name="Ha T.T.T."/>
            <person name="Campet M."/>
            <person name="Sriphairoj K."/>
            <person name="Ribolli J."/>
            <person name="de Almeida F.L."/>
            <person name="Desvignes T."/>
            <person name="Postlethwait J.H."/>
            <person name="Bucao C.F."/>
            <person name="Robinson-Rechavi M."/>
            <person name="Bobe J."/>
            <person name="Herpin A."/>
            <person name="Guiguen Y."/>
        </authorList>
    </citation>
    <scope>NUCLEOTIDE SEQUENCE [LARGE SCALE GENOMIC DNA]</scope>
    <source>
        <strain evidence="1">YG-Dec2019</strain>
    </source>
</reference>
<accession>A0ACC5X0B4</accession>
<evidence type="ECO:0000313" key="2">
    <source>
        <dbReference type="Proteomes" id="UP000829447"/>
    </source>
</evidence>
<dbReference type="EMBL" id="CM040465">
    <property type="protein sequence ID" value="MCI4384590.1"/>
    <property type="molecule type" value="Genomic_DNA"/>
</dbReference>
<comment type="caution">
    <text evidence="1">The sequence shown here is derived from an EMBL/GenBank/DDBJ whole genome shotgun (WGS) entry which is preliminary data.</text>
</comment>
<organism evidence="1 2">
    <name type="scientific">Pangasianodon gigas</name>
    <name type="common">Mekong giant catfish</name>
    <name type="synonym">Pangasius gigas</name>
    <dbReference type="NCBI Taxonomy" id="30993"/>
    <lineage>
        <taxon>Eukaryota</taxon>
        <taxon>Metazoa</taxon>
        <taxon>Chordata</taxon>
        <taxon>Craniata</taxon>
        <taxon>Vertebrata</taxon>
        <taxon>Euteleostomi</taxon>
        <taxon>Actinopterygii</taxon>
        <taxon>Neopterygii</taxon>
        <taxon>Teleostei</taxon>
        <taxon>Ostariophysi</taxon>
        <taxon>Siluriformes</taxon>
        <taxon>Pangasiidae</taxon>
        <taxon>Pangasianodon</taxon>
    </lineage>
</organism>
<gene>
    <name evidence="1" type="ORF">PGIGA_G00040550</name>
</gene>
<protein>
    <submittedName>
        <fullName evidence="1">Uncharacterized protein</fullName>
    </submittedName>
</protein>
<proteinExistence type="predicted"/>
<sequence length="79" mass="8692">MPEKKAFQQQAVHGALEQQQPKPQSGPILCQNCGQACKGEVLRVQNKHFHIKCFICKGNESHDASVRGRGTLTLPNAPQ</sequence>
<keyword evidence="2" id="KW-1185">Reference proteome</keyword>
<name>A0ACC5X0B4_PANGG</name>
<dbReference type="Proteomes" id="UP000829447">
    <property type="component" value="Linkage Group LG12"/>
</dbReference>